<keyword evidence="8 12" id="KW-0067">ATP-binding</keyword>
<gene>
    <name evidence="17" type="ORF">RJ641_020240</name>
</gene>
<evidence type="ECO:0000256" key="5">
    <source>
        <dbReference type="ARBA" id="ARBA00022679"/>
    </source>
</evidence>
<evidence type="ECO:0000256" key="10">
    <source>
        <dbReference type="ARBA" id="ARBA00047899"/>
    </source>
</evidence>
<dbReference type="SUPFAM" id="SSF56112">
    <property type="entry name" value="Protein kinase-like (PK-like)"/>
    <property type="match status" value="1"/>
</dbReference>
<dbReference type="Gene3D" id="1.10.510.10">
    <property type="entry name" value="Transferase(Phosphotransferase) domain 1"/>
    <property type="match status" value="1"/>
</dbReference>
<reference evidence="17 18" key="1">
    <citation type="submission" date="2023-12" db="EMBL/GenBank/DDBJ databases">
        <title>A high-quality genome assembly for Dillenia turbinata (Dilleniales).</title>
        <authorList>
            <person name="Chanderbali A."/>
        </authorList>
    </citation>
    <scope>NUCLEOTIDE SEQUENCE [LARGE SCALE GENOMIC DNA]</scope>
    <source>
        <strain evidence="17">LSX21</strain>
        <tissue evidence="17">Leaf</tissue>
    </source>
</reference>
<dbReference type="PROSITE" id="PS00108">
    <property type="entry name" value="PROTEIN_KINASE_ST"/>
    <property type="match status" value="1"/>
</dbReference>
<dbReference type="AlphaFoldDB" id="A0AAN8YZE2"/>
<dbReference type="PANTHER" id="PTHR43895:SF162">
    <property type="entry name" value="CBL-INTERACTING SERINE_THREONINE-PROTEIN KINASE 25"/>
    <property type="match status" value="1"/>
</dbReference>
<evidence type="ECO:0000256" key="12">
    <source>
        <dbReference type="PROSITE-ProRule" id="PRU10141"/>
    </source>
</evidence>
<dbReference type="InterPro" id="IPR000719">
    <property type="entry name" value="Prot_kinase_dom"/>
</dbReference>
<dbReference type="PROSITE" id="PS50816">
    <property type="entry name" value="NAF"/>
    <property type="match status" value="1"/>
</dbReference>
<evidence type="ECO:0000259" key="15">
    <source>
        <dbReference type="PROSITE" id="PS50011"/>
    </source>
</evidence>
<dbReference type="GO" id="GO:0005524">
    <property type="term" value="F:ATP binding"/>
    <property type="evidence" value="ECO:0007669"/>
    <property type="project" value="UniProtKB-UniRule"/>
</dbReference>
<keyword evidence="14" id="KW-0472">Membrane</keyword>
<dbReference type="InterPro" id="IPR017441">
    <property type="entry name" value="Protein_kinase_ATP_BS"/>
</dbReference>
<dbReference type="EMBL" id="JBAMMX010000025">
    <property type="protein sequence ID" value="KAK6915123.1"/>
    <property type="molecule type" value="Genomic_DNA"/>
</dbReference>
<dbReference type="FunFam" id="3.30.310.80:FF:000005">
    <property type="entry name" value="Non-specific serine/threonine protein kinase"/>
    <property type="match status" value="1"/>
</dbReference>
<evidence type="ECO:0000256" key="6">
    <source>
        <dbReference type="ARBA" id="ARBA00022741"/>
    </source>
</evidence>
<evidence type="ECO:0000256" key="11">
    <source>
        <dbReference type="ARBA" id="ARBA00048679"/>
    </source>
</evidence>
<dbReference type="Pfam" id="PF03822">
    <property type="entry name" value="NAF"/>
    <property type="match status" value="1"/>
</dbReference>
<keyword evidence="18" id="KW-1185">Reference proteome</keyword>
<dbReference type="Pfam" id="PF00069">
    <property type="entry name" value="Pkinase"/>
    <property type="match status" value="1"/>
</dbReference>
<dbReference type="InterPro" id="IPR011009">
    <property type="entry name" value="Kinase-like_dom_sf"/>
</dbReference>
<keyword evidence="6 12" id="KW-0547">Nucleotide-binding</keyword>
<dbReference type="PROSITE" id="PS50011">
    <property type="entry name" value="PROTEIN_KINASE_DOM"/>
    <property type="match status" value="1"/>
</dbReference>
<proteinExistence type="inferred from homology"/>
<evidence type="ECO:0000256" key="4">
    <source>
        <dbReference type="ARBA" id="ARBA00022527"/>
    </source>
</evidence>
<dbReference type="PROSITE" id="PS00107">
    <property type="entry name" value="PROTEIN_KINASE_ATP"/>
    <property type="match status" value="1"/>
</dbReference>
<keyword evidence="14" id="KW-0812">Transmembrane</keyword>
<evidence type="ECO:0000256" key="7">
    <source>
        <dbReference type="ARBA" id="ARBA00022777"/>
    </source>
</evidence>
<dbReference type="PANTHER" id="PTHR43895">
    <property type="entry name" value="CALCIUM/CALMODULIN-DEPENDENT PROTEIN KINASE KINASE-RELATED"/>
    <property type="match status" value="1"/>
</dbReference>
<keyword evidence="14" id="KW-1133">Transmembrane helix</keyword>
<keyword evidence="5" id="KW-0808">Transferase</keyword>
<dbReference type="InterPro" id="IPR018451">
    <property type="entry name" value="NAF/FISL_domain"/>
</dbReference>
<dbReference type="EC" id="2.7.11.1" evidence="3"/>
<dbReference type="CDD" id="cd14663">
    <property type="entry name" value="STKc_SnRK3"/>
    <property type="match status" value="1"/>
</dbReference>
<organism evidence="17 18">
    <name type="scientific">Dillenia turbinata</name>
    <dbReference type="NCBI Taxonomy" id="194707"/>
    <lineage>
        <taxon>Eukaryota</taxon>
        <taxon>Viridiplantae</taxon>
        <taxon>Streptophyta</taxon>
        <taxon>Embryophyta</taxon>
        <taxon>Tracheophyta</taxon>
        <taxon>Spermatophyta</taxon>
        <taxon>Magnoliopsida</taxon>
        <taxon>eudicotyledons</taxon>
        <taxon>Gunneridae</taxon>
        <taxon>Pentapetalae</taxon>
        <taxon>Dilleniales</taxon>
        <taxon>Dilleniaceae</taxon>
        <taxon>Dillenia</taxon>
    </lineage>
</organism>
<comment type="catalytic activity">
    <reaction evidence="11">
        <text>L-seryl-[protein] + ATP = O-phospho-L-seryl-[protein] + ADP + H(+)</text>
        <dbReference type="Rhea" id="RHEA:17989"/>
        <dbReference type="Rhea" id="RHEA-COMP:9863"/>
        <dbReference type="Rhea" id="RHEA-COMP:11604"/>
        <dbReference type="ChEBI" id="CHEBI:15378"/>
        <dbReference type="ChEBI" id="CHEBI:29999"/>
        <dbReference type="ChEBI" id="CHEBI:30616"/>
        <dbReference type="ChEBI" id="CHEBI:83421"/>
        <dbReference type="ChEBI" id="CHEBI:456216"/>
        <dbReference type="EC" id="2.7.11.1"/>
    </reaction>
</comment>
<dbReference type="Gene3D" id="3.30.310.80">
    <property type="entry name" value="Kinase associated domain 1, KA1"/>
    <property type="match status" value="1"/>
</dbReference>
<dbReference type="InterPro" id="IPR004041">
    <property type="entry name" value="NAF_dom"/>
</dbReference>
<evidence type="ECO:0000313" key="18">
    <source>
        <dbReference type="Proteomes" id="UP001370490"/>
    </source>
</evidence>
<evidence type="ECO:0000313" key="17">
    <source>
        <dbReference type="EMBL" id="KAK6915123.1"/>
    </source>
</evidence>
<evidence type="ECO:0000256" key="2">
    <source>
        <dbReference type="ARBA" id="ARBA00006234"/>
    </source>
</evidence>
<dbReference type="Proteomes" id="UP001370490">
    <property type="component" value="Unassembled WGS sequence"/>
</dbReference>
<name>A0AAN8YZE2_9MAGN</name>
<evidence type="ECO:0000256" key="9">
    <source>
        <dbReference type="ARBA" id="ARBA00023211"/>
    </source>
</evidence>
<evidence type="ECO:0000256" key="1">
    <source>
        <dbReference type="ARBA" id="ARBA00001936"/>
    </source>
</evidence>
<dbReference type="FunFam" id="1.10.510.10:FF:000653">
    <property type="entry name" value="Non-specific serine/threonine protein kinase"/>
    <property type="match status" value="1"/>
</dbReference>
<comment type="caution">
    <text evidence="17">The sequence shown here is derived from an EMBL/GenBank/DDBJ whole genome shotgun (WGS) entry which is preliminary data.</text>
</comment>
<dbReference type="GO" id="GO:0007165">
    <property type="term" value="P:signal transduction"/>
    <property type="evidence" value="ECO:0007669"/>
    <property type="project" value="InterPro"/>
</dbReference>
<comment type="catalytic activity">
    <reaction evidence="10">
        <text>L-threonyl-[protein] + ATP = O-phospho-L-threonyl-[protein] + ADP + H(+)</text>
        <dbReference type="Rhea" id="RHEA:46608"/>
        <dbReference type="Rhea" id="RHEA-COMP:11060"/>
        <dbReference type="Rhea" id="RHEA-COMP:11605"/>
        <dbReference type="ChEBI" id="CHEBI:15378"/>
        <dbReference type="ChEBI" id="CHEBI:30013"/>
        <dbReference type="ChEBI" id="CHEBI:30616"/>
        <dbReference type="ChEBI" id="CHEBI:61977"/>
        <dbReference type="ChEBI" id="CHEBI:456216"/>
        <dbReference type="EC" id="2.7.11.1"/>
    </reaction>
</comment>
<comment type="cofactor">
    <cofactor evidence="1">
        <name>Mn(2+)</name>
        <dbReference type="ChEBI" id="CHEBI:29035"/>
    </cofactor>
</comment>
<dbReference type="FunFam" id="3.30.200.20:FF:000096">
    <property type="entry name" value="Non-specific serine/threonine protein kinase"/>
    <property type="match status" value="1"/>
</dbReference>
<dbReference type="GO" id="GO:0004674">
    <property type="term" value="F:protein serine/threonine kinase activity"/>
    <property type="evidence" value="ECO:0007669"/>
    <property type="project" value="UniProtKB-KW"/>
</dbReference>
<comment type="similarity">
    <text evidence="2">Belongs to the protein kinase superfamily. CAMK Ser/Thr protein kinase family. SNF1 subfamily.</text>
</comment>
<feature type="binding site" evidence="12">
    <location>
        <position position="54"/>
    </location>
    <ligand>
        <name>ATP</name>
        <dbReference type="ChEBI" id="CHEBI:30616"/>
    </ligand>
</feature>
<accession>A0AAN8YZE2</accession>
<evidence type="ECO:0000256" key="3">
    <source>
        <dbReference type="ARBA" id="ARBA00012513"/>
    </source>
</evidence>
<feature type="transmembrane region" description="Helical" evidence="14">
    <location>
        <begin position="206"/>
        <end position="225"/>
    </location>
</feature>
<dbReference type="SMART" id="SM00220">
    <property type="entry name" value="S_TKc"/>
    <property type="match status" value="1"/>
</dbReference>
<evidence type="ECO:0000256" key="14">
    <source>
        <dbReference type="SAM" id="Phobius"/>
    </source>
</evidence>
<keyword evidence="9" id="KW-0464">Manganese</keyword>
<feature type="domain" description="Protein kinase" evidence="15">
    <location>
        <begin position="25"/>
        <end position="279"/>
    </location>
</feature>
<evidence type="ECO:0000259" key="16">
    <source>
        <dbReference type="PROSITE" id="PS50816"/>
    </source>
</evidence>
<evidence type="ECO:0000256" key="13">
    <source>
        <dbReference type="RuleBase" id="RU000304"/>
    </source>
</evidence>
<dbReference type="CDD" id="cd12195">
    <property type="entry name" value="CIPK_C"/>
    <property type="match status" value="1"/>
</dbReference>
<evidence type="ECO:0000256" key="8">
    <source>
        <dbReference type="ARBA" id="ARBA00022840"/>
    </source>
</evidence>
<keyword evidence="7" id="KW-0418">Kinase</keyword>
<dbReference type="InterPro" id="IPR008271">
    <property type="entry name" value="Ser/Thr_kinase_AS"/>
</dbReference>
<keyword evidence="4 13" id="KW-0723">Serine/threonine-protein kinase</keyword>
<sequence length="460" mass="51696">MEDEKKSHNRTHPVNGVRSILFGKYEMGKLLGQGTFAKVYHGRNAITSESVAIKVINKDQVKKEGMMEQIKREISVMRLVRHPNIVELKEVMATKTKIFFVMEYVKGGELFAKVAKGRLSESSARKYFQQLISAVDFCHSRGVSHRDLKPENLLLDENEDLKISDFGLSALPEQLRNDGLLHTQCGTPAYVAPEVLRKKGYDGAKADLWSCGVILYVLLAGYLPFQDENVMKMYRKVFKAEFEFPPWFSSEAKRLISKLLVADPQRRITIPAIMRVPWFQKGFSRPVAFSMEEQASVNTFDEEGRKPELEIFQSKSSPPFFNAFEFISSMSSGFNLSSLFESSRRSGSIFTSKCSAPAIMGKLAAVAKKLNFKVISVKAFKLKMQGTSEGRKGKLAVMAEVFEVAPEVAVVEFSKSSGDTLEYHKFCAEDVRPALKDIVWSWQGEDSGNCQINSNVHGTT</sequence>
<protein>
    <recommendedName>
        <fullName evidence="3">non-specific serine/threonine protein kinase</fullName>
        <ecNumber evidence="3">2.7.11.1</ecNumber>
    </recommendedName>
</protein>
<feature type="domain" description="NAF" evidence="16">
    <location>
        <begin position="316"/>
        <end position="341"/>
    </location>
</feature>